<dbReference type="EMBL" id="BQKI01000073">
    <property type="protein sequence ID" value="GJN17387.1"/>
    <property type="molecule type" value="Genomic_DNA"/>
</dbReference>
<accession>A0AAV5E3T8</accession>
<dbReference type="AlphaFoldDB" id="A0AAV5E3T8"/>
<evidence type="ECO:0000313" key="3">
    <source>
        <dbReference type="Proteomes" id="UP001054889"/>
    </source>
</evidence>
<keyword evidence="3" id="KW-1185">Reference proteome</keyword>
<evidence type="ECO:0000256" key="1">
    <source>
        <dbReference type="SAM" id="MobiDB-lite"/>
    </source>
</evidence>
<proteinExistence type="predicted"/>
<gene>
    <name evidence="2" type="primary">gb04449</name>
    <name evidence="2" type="ORF">PR202_gb04449</name>
</gene>
<feature type="region of interest" description="Disordered" evidence="1">
    <location>
        <begin position="83"/>
        <end position="106"/>
    </location>
</feature>
<reference evidence="2" key="2">
    <citation type="submission" date="2021-12" db="EMBL/GenBank/DDBJ databases">
        <title>Resequencing data analysis of finger millet.</title>
        <authorList>
            <person name="Hatakeyama M."/>
            <person name="Aluri S."/>
            <person name="Balachadran M.T."/>
            <person name="Sivarajan S.R."/>
            <person name="Poveda L."/>
            <person name="Shimizu-Inatsugi R."/>
            <person name="Schlapbach R."/>
            <person name="Sreeman S.M."/>
            <person name="Shimizu K.K."/>
        </authorList>
    </citation>
    <scope>NUCLEOTIDE SEQUENCE</scope>
</reference>
<name>A0AAV5E3T8_ELECO</name>
<reference evidence="2" key="1">
    <citation type="journal article" date="2018" name="DNA Res.">
        <title>Multiple hybrid de novo genome assembly of finger millet, an orphan allotetraploid crop.</title>
        <authorList>
            <person name="Hatakeyama M."/>
            <person name="Aluri S."/>
            <person name="Balachadran M.T."/>
            <person name="Sivarajan S.R."/>
            <person name="Patrignani A."/>
            <person name="Gruter S."/>
            <person name="Poveda L."/>
            <person name="Shimizu-Inatsugi R."/>
            <person name="Baeten J."/>
            <person name="Francoijs K.J."/>
            <person name="Nataraja K.N."/>
            <person name="Reddy Y.A.N."/>
            <person name="Phadnis S."/>
            <person name="Ravikumar R.L."/>
            <person name="Schlapbach R."/>
            <person name="Sreeman S.M."/>
            <person name="Shimizu K.K."/>
        </authorList>
    </citation>
    <scope>NUCLEOTIDE SEQUENCE</scope>
</reference>
<dbReference type="PROSITE" id="PS51257">
    <property type="entry name" value="PROKAR_LIPOPROTEIN"/>
    <property type="match status" value="1"/>
</dbReference>
<sequence>MTRVMCPWCTTACSCPRAHCPAIYQEPSNVTVFMVKEGPGLQLSQSVKGHMAAIEQHMRLVPFDVDVKGACAAAARQVEDMRHAGKGAVHRSGGQARATDAKVASE</sequence>
<evidence type="ECO:0000313" key="2">
    <source>
        <dbReference type="EMBL" id="GJN17387.1"/>
    </source>
</evidence>
<protein>
    <submittedName>
        <fullName evidence="2">Uncharacterized protein</fullName>
    </submittedName>
</protein>
<comment type="caution">
    <text evidence="2">The sequence shown here is derived from an EMBL/GenBank/DDBJ whole genome shotgun (WGS) entry which is preliminary data.</text>
</comment>
<dbReference type="Proteomes" id="UP001054889">
    <property type="component" value="Unassembled WGS sequence"/>
</dbReference>
<organism evidence="2 3">
    <name type="scientific">Eleusine coracana subsp. coracana</name>
    <dbReference type="NCBI Taxonomy" id="191504"/>
    <lineage>
        <taxon>Eukaryota</taxon>
        <taxon>Viridiplantae</taxon>
        <taxon>Streptophyta</taxon>
        <taxon>Embryophyta</taxon>
        <taxon>Tracheophyta</taxon>
        <taxon>Spermatophyta</taxon>
        <taxon>Magnoliopsida</taxon>
        <taxon>Liliopsida</taxon>
        <taxon>Poales</taxon>
        <taxon>Poaceae</taxon>
        <taxon>PACMAD clade</taxon>
        <taxon>Chloridoideae</taxon>
        <taxon>Cynodonteae</taxon>
        <taxon>Eleusininae</taxon>
        <taxon>Eleusine</taxon>
    </lineage>
</organism>